<keyword evidence="3" id="KW-0808">Transferase</keyword>
<proteinExistence type="predicted"/>
<accession>A0ABN6E688</accession>
<keyword evidence="1" id="KW-0802">TPR repeat</keyword>
<feature type="domain" description="Glycosyltransferase 2-like" evidence="2">
    <location>
        <begin position="7"/>
        <end position="129"/>
    </location>
</feature>
<evidence type="ECO:0000256" key="1">
    <source>
        <dbReference type="PROSITE-ProRule" id="PRU00339"/>
    </source>
</evidence>
<dbReference type="Gene3D" id="1.25.40.10">
    <property type="entry name" value="Tetratricopeptide repeat domain"/>
    <property type="match status" value="1"/>
</dbReference>
<evidence type="ECO:0000313" key="3">
    <source>
        <dbReference type="EMBL" id="BCS80910.1"/>
    </source>
</evidence>
<reference evidence="3 4" key="1">
    <citation type="submission" date="2021-02" db="EMBL/GenBank/DDBJ databases">
        <title>Nitrogen-fixing ability and nitrogen fixation related genes of thermophilic fermentative bacteria in the genus Caldicellulosiruptor.</title>
        <authorList>
            <person name="Chen Y."/>
            <person name="Nishihara A."/>
            <person name="Haruta S."/>
        </authorList>
    </citation>
    <scope>NUCLEOTIDE SEQUENCE [LARGE SCALE GENOMIC DNA]</scope>
    <source>
        <strain evidence="3 4">YA01</strain>
    </source>
</reference>
<dbReference type="Pfam" id="PF00535">
    <property type="entry name" value="Glycos_transf_2"/>
    <property type="match status" value="1"/>
</dbReference>
<dbReference type="SMART" id="SM00028">
    <property type="entry name" value="TPR"/>
    <property type="match status" value="4"/>
</dbReference>
<name>A0ABN6E688_9FIRM</name>
<dbReference type="RefSeq" id="WP_207181820.1">
    <property type="nucleotide sequence ID" value="NZ_AP024480.1"/>
</dbReference>
<protein>
    <submittedName>
        <fullName evidence="3">Glycosyl transferase</fullName>
    </submittedName>
</protein>
<feature type="repeat" description="TPR" evidence="1">
    <location>
        <begin position="202"/>
        <end position="235"/>
    </location>
</feature>
<dbReference type="PANTHER" id="PTHR43630:SF2">
    <property type="entry name" value="GLYCOSYLTRANSFERASE"/>
    <property type="match status" value="1"/>
</dbReference>
<organism evidence="3 4">
    <name type="scientific">Caldicellulosiruptor diazotrophicus</name>
    <dbReference type="NCBI Taxonomy" id="2806205"/>
    <lineage>
        <taxon>Bacteria</taxon>
        <taxon>Bacillati</taxon>
        <taxon>Bacillota</taxon>
        <taxon>Bacillota incertae sedis</taxon>
        <taxon>Caldicellulosiruptorales</taxon>
        <taxon>Caldicellulosiruptoraceae</taxon>
        <taxon>Caldicellulosiruptor</taxon>
    </lineage>
</organism>
<dbReference type="Proteomes" id="UP000663623">
    <property type="component" value="Chromosome"/>
</dbReference>
<dbReference type="EMBL" id="AP024480">
    <property type="protein sequence ID" value="BCS80910.1"/>
    <property type="molecule type" value="Genomic_DNA"/>
</dbReference>
<dbReference type="PROSITE" id="PS50005">
    <property type="entry name" value="TPR"/>
    <property type="match status" value="1"/>
</dbReference>
<dbReference type="InterPro" id="IPR001173">
    <property type="entry name" value="Glyco_trans_2-like"/>
</dbReference>
<dbReference type="PANTHER" id="PTHR43630">
    <property type="entry name" value="POLY-BETA-1,6-N-ACETYL-D-GLUCOSAMINE SYNTHASE"/>
    <property type="match status" value="1"/>
</dbReference>
<dbReference type="InterPro" id="IPR011990">
    <property type="entry name" value="TPR-like_helical_dom_sf"/>
</dbReference>
<dbReference type="Gene3D" id="3.90.550.10">
    <property type="entry name" value="Spore Coat Polysaccharide Biosynthesis Protein SpsA, Chain A"/>
    <property type="match status" value="1"/>
</dbReference>
<dbReference type="SUPFAM" id="SSF48452">
    <property type="entry name" value="TPR-like"/>
    <property type="match status" value="1"/>
</dbReference>
<dbReference type="InterPro" id="IPR019734">
    <property type="entry name" value="TPR_rpt"/>
</dbReference>
<dbReference type="CDD" id="cd02511">
    <property type="entry name" value="Beta4Glucosyltransferase"/>
    <property type="match status" value="1"/>
</dbReference>
<gene>
    <name evidence="3" type="ORF">CaldiYA01_08700</name>
</gene>
<evidence type="ECO:0000259" key="2">
    <source>
        <dbReference type="Pfam" id="PF00535"/>
    </source>
</evidence>
<dbReference type="GO" id="GO:0016740">
    <property type="term" value="F:transferase activity"/>
    <property type="evidence" value="ECO:0007669"/>
    <property type="project" value="UniProtKB-KW"/>
</dbReference>
<evidence type="ECO:0000313" key="4">
    <source>
        <dbReference type="Proteomes" id="UP000663623"/>
    </source>
</evidence>
<keyword evidence="4" id="KW-1185">Reference proteome</keyword>
<sequence length="632" mass="74954">MTWRKLSICMMVKDEEKNLKRCLESLKPILKGDEVELIVVDTGSKDRTVEIAKQYTNNIFYKPWNYNFSEMRNYTISLAKGEWIFILDADEELEDAKIILKEIEMAEKEGANAINIAVKNLVEENNKQNFVFGFSPRLFRNGFIKYEGAVHNQPIFRPPIYNSKIVIYHYGYIMNDTKLMEYKYKRTVSLLKKELEKDPLNIYYRYQLGVSYSMYGKIKEAIEEFRKVYNLLKMENSEIKKGLVVVYGLYANNLLLLGLFDKALEVAEEGLNFNDEYIDLYYIAGLSLYAMGRRQEALVYFKKYMDLFKKVDQIKLLYDARVVFYNISNSYFDNVNAMVVQYLLDINNFLEAKVHIEQFKDNKLKLQYRTLLHIKEKNFNELFDFYSSCNQEDKEKVSEFIEKYITYFKFDEDERLEIYKKFSESNDVYGKYCCIITKKEKVESAILNIFDSNVFGLLPSFYTKVLFRVAEKKEFLLETLKKIDVMVLRTKTAEALAAKFIDFEDVISLLEVIKPEKADIDILAHYIALALLVLLNFPRQSDERLYEIFLNYTENGILLMSKLYKNEEISEKYRYFLSEEEKYFALMYLIYLSLQEKRMDKSIKYLREAISTMPKLVKHLKRFSKDLLGVDV</sequence>
<dbReference type="SUPFAM" id="SSF53448">
    <property type="entry name" value="Nucleotide-diphospho-sugar transferases"/>
    <property type="match status" value="1"/>
</dbReference>
<dbReference type="InterPro" id="IPR029044">
    <property type="entry name" value="Nucleotide-diphossugar_trans"/>
</dbReference>